<proteinExistence type="predicted"/>
<evidence type="ECO:0000313" key="2">
    <source>
        <dbReference type="EMBL" id="GMF46429.1"/>
    </source>
</evidence>
<feature type="compositionally biased region" description="Low complexity" evidence="1">
    <location>
        <begin position="81"/>
        <end position="92"/>
    </location>
</feature>
<name>A0A9W6XVL7_9STRA</name>
<evidence type="ECO:0000313" key="3">
    <source>
        <dbReference type="Proteomes" id="UP001165121"/>
    </source>
</evidence>
<gene>
    <name evidence="2" type="ORF">Pfra01_001707200</name>
</gene>
<feature type="region of interest" description="Disordered" evidence="1">
    <location>
        <begin position="53"/>
        <end position="118"/>
    </location>
</feature>
<evidence type="ECO:0000256" key="1">
    <source>
        <dbReference type="SAM" id="MobiDB-lite"/>
    </source>
</evidence>
<sequence length="118" mass="12478">MAPSPPTFKATTQGRGGLHPVCCLFRRRCPASSPGPEARAEVQLGLAQWRQEPVRRVEQPAPQGPQEAAGLGTGQVLARVPAGLQQAPAGPEAAEEESVQRRQLQAHVREQLASSAAT</sequence>
<accession>A0A9W6XVL7</accession>
<dbReference type="AlphaFoldDB" id="A0A9W6XVL7"/>
<dbReference type="Proteomes" id="UP001165121">
    <property type="component" value="Unassembled WGS sequence"/>
</dbReference>
<reference evidence="2" key="1">
    <citation type="submission" date="2023-04" db="EMBL/GenBank/DDBJ databases">
        <title>Phytophthora fragariaefolia NBRC 109709.</title>
        <authorList>
            <person name="Ichikawa N."/>
            <person name="Sato H."/>
            <person name="Tonouchi N."/>
        </authorList>
    </citation>
    <scope>NUCLEOTIDE SEQUENCE</scope>
    <source>
        <strain evidence="2">NBRC 109709</strain>
    </source>
</reference>
<comment type="caution">
    <text evidence="2">The sequence shown here is derived from an EMBL/GenBank/DDBJ whole genome shotgun (WGS) entry which is preliminary data.</text>
</comment>
<organism evidence="2 3">
    <name type="scientific">Phytophthora fragariaefolia</name>
    <dbReference type="NCBI Taxonomy" id="1490495"/>
    <lineage>
        <taxon>Eukaryota</taxon>
        <taxon>Sar</taxon>
        <taxon>Stramenopiles</taxon>
        <taxon>Oomycota</taxon>
        <taxon>Peronosporomycetes</taxon>
        <taxon>Peronosporales</taxon>
        <taxon>Peronosporaceae</taxon>
        <taxon>Phytophthora</taxon>
    </lineage>
</organism>
<protein>
    <submittedName>
        <fullName evidence="2">Unnamed protein product</fullName>
    </submittedName>
</protein>
<keyword evidence="3" id="KW-1185">Reference proteome</keyword>
<dbReference type="EMBL" id="BSXT01001968">
    <property type="protein sequence ID" value="GMF46429.1"/>
    <property type="molecule type" value="Genomic_DNA"/>
</dbReference>